<gene>
    <name evidence="7" type="primary">cmya5</name>
</gene>
<feature type="coiled-coil region" evidence="2">
    <location>
        <begin position="1165"/>
        <end position="1196"/>
    </location>
</feature>
<feature type="region of interest" description="Disordered" evidence="3">
    <location>
        <begin position="749"/>
        <end position="811"/>
    </location>
</feature>
<feature type="compositionally biased region" description="Basic and acidic residues" evidence="3">
    <location>
        <begin position="961"/>
        <end position="1064"/>
    </location>
</feature>
<feature type="region of interest" description="Disordered" evidence="3">
    <location>
        <begin position="875"/>
        <end position="1064"/>
    </location>
</feature>
<dbReference type="InterPro" id="IPR050617">
    <property type="entry name" value="E3_ligase_FN3/SPRY"/>
</dbReference>
<organism evidence="6 7">
    <name type="scientific">Salmo salar</name>
    <name type="common">Atlantic salmon</name>
    <dbReference type="NCBI Taxonomy" id="8030"/>
    <lineage>
        <taxon>Eukaryota</taxon>
        <taxon>Metazoa</taxon>
        <taxon>Chordata</taxon>
        <taxon>Craniata</taxon>
        <taxon>Vertebrata</taxon>
        <taxon>Euteleostomi</taxon>
        <taxon>Actinopterygii</taxon>
        <taxon>Neopterygii</taxon>
        <taxon>Teleostei</taxon>
        <taxon>Protacanthopterygii</taxon>
        <taxon>Salmoniformes</taxon>
        <taxon>Salmonidae</taxon>
        <taxon>Salmoninae</taxon>
        <taxon>Salmo</taxon>
    </lineage>
</organism>
<feature type="domain" description="Fibronectin type-III" evidence="5">
    <location>
        <begin position="1329"/>
        <end position="1421"/>
    </location>
</feature>
<dbReference type="InterPro" id="IPR013320">
    <property type="entry name" value="ConA-like_dom_sf"/>
</dbReference>
<feature type="compositionally biased region" description="Low complexity" evidence="3">
    <location>
        <begin position="773"/>
        <end position="786"/>
    </location>
</feature>
<dbReference type="Proteomes" id="UP001652741">
    <property type="component" value="Chromosome ssa26"/>
</dbReference>
<keyword evidence="1 2" id="KW-0175">Coiled coil</keyword>
<dbReference type="InterPro" id="IPR043136">
    <property type="entry name" value="B30.2/SPRY_sf"/>
</dbReference>
<feature type="domain" description="B30.2/SPRY" evidence="4">
    <location>
        <begin position="1496"/>
        <end position="1690"/>
    </location>
</feature>
<dbReference type="Pfam" id="PF00622">
    <property type="entry name" value="SPRY"/>
    <property type="match status" value="1"/>
</dbReference>
<feature type="compositionally biased region" description="Basic and acidic residues" evidence="3">
    <location>
        <begin position="469"/>
        <end position="479"/>
    </location>
</feature>
<dbReference type="PROSITE" id="PS50188">
    <property type="entry name" value="B302_SPRY"/>
    <property type="match status" value="1"/>
</dbReference>
<feature type="compositionally biased region" description="Basic and acidic residues" evidence="3">
    <location>
        <begin position="749"/>
        <end position="758"/>
    </location>
</feature>
<proteinExistence type="predicted"/>
<dbReference type="InterPro" id="IPR003961">
    <property type="entry name" value="FN3_dom"/>
</dbReference>
<feature type="compositionally biased region" description="Basic and acidic residues" evidence="3">
    <location>
        <begin position="895"/>
        <end position="953"/>
    </location>
</feature>
<dbReference type="SUPFAM" id="SSF57845">
    <property type="entry name" value="B-box zinc-binding domain"/>
    <property type="match status" value="1"/>
</dbReference>
<dbReference type="CDD" id="cd00063">
    <property type="entry name" value="FN3"/>
    <property type="match status" value="2"/>
</dbReference>
<feature type="compositionally biased region" description="Low complexity" evidence="3">
    <location>
        <begin position="288"/>
        <end position="299"/>
    </location>
</feature>
<dbReference type="SUPFAM" id="SSF49265">
    <property type="entry name" value="Fibronectin type III"/>
    <property type="match status" value="1"/>
</dbReference>
<evidence type="ECO:0000256" key="1">
    <source>
        <dbReference type="ARBA" id="ARBA00023054"/>
    </source>
</evidence>
<dbReference type="SMART" id="SM00449">
    <property type="entry name" value="SPRY"/>
    <property type="match status" value="1"/>
</dbReference>
<evidence type="ECO:0000259" key="4">
    <source>
        <dbReference type="PROSITE" id="PS50188"/>
    </source>
</evidence>
<dbReference type="InterPro" id="IPR036116">
    <property type="entry name" value="FN3_sf"/>
</dbReference>
<dbReference type="InterPro" id="IPR001870">
    <property type="entry name" value="B30.2/SPRY"/>
</dbReference>
<dbReference type="InterPro" id="IPR003877">
    <property type="entry name" value="SPRY_dom"/>
</dbReference>
<dbReference type="PROSITE" id="PS50853">
    <property type="entry name" value="FN3"/>
    <property type="match status" value="2"/>
</dbReference>
<feature type="compositionally biased region" description="Basic and acidic residues" evidence="3">
    <location>
        <begin position="796"/>
        <end position="811"/>
    </location>
</feature>
<feature type="region of interest" description="Disordered" evidence="3">
    <location>
        <begin position="123"/>
        <end position="180"/>
    </location>
</feature>
<feature type="region of interest" description="Disordered" evidence="3">
    <location>
        <begin position="540"/>
        <end position="631"/>
    </location>
</feature>
<feature type="compositionally biased region" description="Basic and acidic residues" evidence="3">
    <location>
        <begin position="555"/>
        <end position="616"/>
    </location>
</feature>
<feature type="region of interest" description="Disordered" evidence="3">
    <location>
        <begin position="198"/>
        <end position="324"/>
    </location>
</feature>
<accession>A0ABM3E1W9</accession>
<reference evidence="7" key="1">
    <citation type="submission" date="2025-08" db="UniProtKB">
        <authorList>
            <consortium name="RefSeq"/>
        </authorList>
    </citation>
    <scope>IDENTIFICATION</scope>
</reference>
<feature type="compositionally biased region" description="Basic and acidic residues" evidence="3">
    <location>
        <begin position="304"/>
        <end position="313"/>
    </location>
</feature>
<dbReference type="PANTHER" id="PTHR24099:SF7">
    <property type="entry name" value="CARDIOMYOPATHY-ASSOCIATED PROTEIN 5"/>
    <property type="match status" value="1"/>
</dbReference>
<dbReference type="Gene3D" id="2.60.40.10">
    <property type="entry name" value="Immunoglobulins"/>
    <property type="match status" value="2"/>
</dbReference>
<evidence type="ECO:0000259" key="5">
    <source>
        <dbReference type="PROSITE" id="PS50853"/>
    </source>
</evidence>
<feature type="compositionally biased region" description="Basic and acidic residues" evidence="3">
    <location>
        <begin position="875"/>
        <end position="886"/>
    </location>
</feature>
<dbReference type="Gene3D" id="2.60.120.920">
    <property type="match status" value="1"/>
</dbReference>
<protein>
    <submittedName>
        <fullName evidence="7">Cardiomyopathy-associated protein 5</fullName>
    </submittedName>
</protein>
<keyword evidence="6" id="KW-1185">Reference proteome</keyword>
<feature type="domain" description="Fibronectin type-III" evidence="5">
    <location>
        <begin position="1422"/>
        <end position="1514"/>
    </location>
</feature>
<dbReference type="PANTHER" id="PTHR24099">
    <property type="entry name" value="E3 UBIQUITIN-PROTEIN LIGASE TRIM36-RELATED"/>
    <property type="match status" value="1"/>
</dbReference>
<evidence type="ECO:0000313" key="6">
    <source>
        <dbReference type="Proteomes" id="UP001652741"/>
    </source>
</evidence>
<evidence type="ECO:0000313" key="7">
    <source>
        <dbReference type="RefSeq" id="XP_045565064.1"/>
    </source>
</evidence>
<dbReference type="SUPFAM" id="SSF49899">
    <property type="entry name" value="Concanavalin A-like lectins/glucanases"/>
    <property type="match status" value="1"/>
</dbReference>
<dbReference type="Pfam" id="PF00041">
    <property type="entry name" value="fn3"/>
    <property type="match status" value="1"/>
</dbReference>
<dbReference type="GeneID" id="106586978"/>
<feature type="compositionally biased region" description="Basic and acidic residues" evidence="3">
    <location>
        <begin position="356"/>
        <end position="384"/>
    </location>
</feature>
<evidence type="ECO:0000256" key="2">
    <source>
        <dbReference type="SAM" id="Coils"/>
    </source>
</evidence>
<name>A0ABM3E1W9_SALSA</name>
<sequence>MDSDMALTELQEHELPEAVVEEDEDDVEELRNSLREVVQDQSVKPKLQCLMVDPSFSMVTVQSEDSGIVWETASSRCSTPWASEASYSSDTYSLDGSATGGGGAQGKITIVFDEDKIVRRRKRTRGKARLGERLRRPGSSRSGSALGVERPEMAEVSVPNIRVESVESDTESGEVKDKEQELFSLISEGYEILNIKVPSKLPTVDEEESTELQDNLSYLEETPRIRSKSRRGSEALPAQDYPEMKEVQEGTEGVGESKPSEPTEQQGPHSHKDGTSNMDYFEAFTLLDEVVPGQQVPEPVGDEAPVKPQREEPNLGQMTATDSLSAAPDDDFVFVTDMEIASERLDEVFYGNKHHAPPEDLMKRGEEEEEGGKEGRRESLRSLKESGSALFGREESILTPIFLSPGPPKIIDPILLEEPTAMSFLYSDLYEDAMGERRRSDEEGSEAESVGSDRSFQRRLSDSEETDGYLEKFILKDETPNVEDQSEEVDGKGEGLMMWSQSKFELTGFLTRVVEEEEEDEKEECKEEIKAAEMNGYLQPARYKEMEQSTEMEESTEKSLLHIKETGPDKDSESVNTDRKVSQVEKDHLVTGKKPEKVDVVEEAKSETTPEAHESEVDSQEEVVSDKVSHETELLAQAEEVKKLDEVEVSRVAKPVVIQEPVVVQVNQVTTESKTETVVKASEPVRAEDAIKDPTEAIAGAQELHRVFHKAVTDLSVDIVKVSDDTKMASEIAAEAINRMEMLAEANKVEKVENRSEEPVSVAEESFKHNPEPEVVPTAPPAEAAARWSSPLAPAEGDKGQEEEPMKKQDLEGEDEWVFTPLRSFAPQEDLSELHRETVVSEIELHTDAGFTERVLHRETAEELEYEIISQQEAREMMVSETERKQLCPGPNSNLERERELEKEKEKEMELERERKKQRLKEEERQERGRQEREEKERQEKEKQMGLERERERLRLKKAKERQETEDKEKKEKEERERERQRLKEVKKTQERERQERGEKERQEREDKEKQMECLREEERQEREQKERQEREGKEIQERERESNNQRLKEKERQERKSEMELVLEGEKQKERVRENLLMDMERQKEREMEERVREERGLDLPAYEEPIEADYEIFDAEEESQARAAAALQGMDCFCLGCGCLLSETDRLSGGHQDHEVTSVETAYEDIRERLSEWISELQERSENIEDLVSELELGYNTVEDHCRDSEEVMEAQNEEMMALVMEQYNTMSLSMEEEKKAKLEQLYDQIVSFQESIDQAKVTLDTTAREAEIDPDTQTSKDIYMRLTEALQSAMSLELGPRGLLVFEDYAKGNAVNTHTRRKGIPVPQKPSLQPQECASASSTSVTVYWRVNPGDIIDCFQVYCMEDPQGAVSDEYRVTVKESYCVLEELEPDKVYKVWVMAVNYTGCSLPSERLPFRTAPSVPVIDTGRCTILWDSATLRWNVDNQTPTQSYTLEYCRQYALEGEGLRSISGIQGRQQRVLLHPNENYLFYIKAVNKAGASEQSEAALISTRGTRFHLLKASAHPVLKLSEDQTTLYYPQDTYTERGDVVNECPSVLGELLPMRGHHYWETNVTRSPAYRVGVAYETANRDSLLGENSTSWCLHCVPTPYSCRFELLHGSVQSDVFVGEVPSHIGTLLDYKHGRLSFYDTQRGQLLGTLAHCFTQPCHPVLGMEQPGSLKVSMALEVADFAKHS</sequence>
<dbReference type="RefSeq" id="XP_045565064.1">
    <property type="nucleotide sequence ID" value="XM_045709108.1"/>
</dbReference>
<evidence type="ECO:0000256" key="3">
    <source>
        <dbReference type="SAM" id="MobiDB-lite"/>
    </source>
</evidence>
<dbReference type="InterPro" id="IPR013783">
    <property type="entry name" value="Ig-like_fold"/>
</dbReference>
<dbReference type="Gene3D" id="3.30.160.60">
    <property type="entry name" value="Classic Zinc Finger"/>
    <property type="match status" value="1"/>
</dbReference>
<dbReference type="SMART" id="SM00060">
    <property type="entry name" value="FN3"/>
    <property type="match status" value="2"/>
</dbReference>
<feature type="region of interest" description="Disordered" evidence="3">
    <location>
        <begin position="349"/>
        <end position="389"/>
    </location>
</feature>
<feature type="compositionally biased region" description="Low complexity" evidence="3">
    <location>
        <begin position="137"/>
        <end position="147"/>
    </location>
</feature>
<feature type="region of interest" description="Disordered" evidence="3">
    <location>
        <begin position="434"/>
        <end position="494"/>
    </location>
</feature>